<sequence>MTLSFEIFTLLMSKSEFCIGILKSQPYRVGITVFVKLFTSAPFIYKPSNDFIFSKFSVALNVAVLWRLIVEIDFENCTVWVVLSFFK</sequence>
<organism evidence="1 2">
    <name type="scientific">Mycoplasma miroungirhinis</name>
    <dbReference type="NCBI Taxonomy" id="754516"/>
    <lineage>
        <taxon>Bacteria</taxon>
        <taxon>Bacillati</taxon>
        <taxon>Mycoplasmatota</taxon>
        <taxon>Mollicutes</taxon>
        <taxon>Mycoplasmataceae</taxon>
        <taxon>Mycoplasma</taxon>
    </lineage>
</organism>
<dbReference type="Proteomes" id="UP000502118">
    <property type="component" value="Chromosome"/>
</dbReference>
<protein>
    <submittedName>
        <fullName evidence="1">Uncharacterized protein</fullName>
    </submittedName>
</protein>
<proteinExistence type="predicted"/>
<dbReference type="AlphaFoldDB" id="A0A6M4JCQ7"/>
<dbReference type="RefSeq" id="WP_171112735.1">
    <property type="nucleotide sequence ID" value="NZ_CP053097.1"/>
</dbReference>
<gene>
    <name evidence="1" type="ORF">HLA92_01225</name>
</gene>
<dbReference type="EMBL" id="CP053097">
    <property type="protein sequence ID" value="QJR44058.1"/>
    <property type="molecule type" value="Genomic_DNA"/>
</dbReference>
<reference evidence="1 2" key="1">
    <citation type="submission" date="2020-05" db="EMBL/GenBank/DDBJ databases">
        <title>Novel Mycoplasma species detected in Mirounga angustirostris (northern elephant seal) from the USA.</title>
        <authorList>
            <person name="Volokhov D.V."/>
        </authorList>
    </citation>
    <scope>NUCLEOTIDE SEQUENCE [LARGE SCALE GENOMIC DNA]</scope>
    <source>
        <strain evidence="1 2">Mirounga ES2806-NAS</strain>
    </source>
</reference>
<evidence type="ECO:0000313" key="2">
    <source>
        <dbReference type="Proteomes" id="UP000502118"/>
    </source>
</evidence>
<accession>A0A6M4JCQ7</accession>
<name>A0A6M4JCQ7_9MOLU</name>
<evidence type="ECO:0000313" key="1">
    <source>
        <dbReference type="EMBL" id="QJR44058.1"/>
    </source>
</evidence>
<dbReference type="KEGG" id="mmio:HLA92_01225"/>
<keyword evidence="2" id="KW-1185">Reference proteome</keyword>